<dbReference type="InterPro" id="IPR016032">
    <property type="entry name" value="Sig_transdc_resp-reg_C-effctor"/>
</dbReference>
<evidence type="ECO:0000259" key="4">
    <source>
        <dbReference type="PROSITE" id="PS51755"/>
    </source>
</evidence>
<feature type="domain" description="OmpR/PhoB-type" evidence="4">
    <location>
        <begin position="1"/>
        <end position="96"/>
    </location>
</feature>
<evidence type="ECO:0000313" key="6">
    <source>
        <dbReference type="Proteomes" id="UP001155546"/>
    </source>
</evidence>
<dbReference type="RefSeq" id="WP_261298312.1">
    <property type="nucleotide sequence ID" value="NZ_JAMTCD010000009.1"/>
</dbReference>
<sequence>MRLKVFEFDVSNSVLINTETQIQHHLTRTEAQVLELLANHPNQVMSKGQLSCAGSQQAVMSESAVAKAVFTLRKYFGEPYIDLIETLPKKGYRLNISTPSSEWHQQLARRKKHIILTSSIILLSLMTLITAMHQYIWFKTAESPVRESRVVTLNNHQQIELIWLQSPKKSSQQVSNMEQKIITAFNLCPIVKWRDVYLALSNDMQVLNISMEGYSNNGELLVRNIKTSDFTLRPNFISPTWLQGVSLCD</sequence>
<comment type="caution">
    <text evidence="5">The sequence shown here is derived from an EMBL/GenBank/DDBJ whole genome shotgun (WGS) entry which is preliminary data.</text>
</comment>
<evidence type="ECO:0000256" key="3">
    <source>
        <dbReference type="SAM" id="Phobius"/>
    </source>
</evidence>
<dbReference type="Pfam" id="PF00486">
    <property type="entry name" value="Trans_reg_C"/>
    <property type="match status" value="1"/>
</dbReference>
<dbReference type="GO" id="GO:0006355">
    <property type="term" value="P:regulation of DNA-templated transcription"/>
    <property type="evidence" value="ECO:0007669"/>
    <property type="project" value="InterPro"/>
</dbReference>
<keyword evidence="3" id="KW-0812">Transmembrane</keyword>
<dbReference type="InterPro" id="IPR001867">
    <property type="entry name" value="OmpR/PhoB-type_DNA-bd"/>
</dbReference>
<dbReference type="EMBL" id="JAMTCD010000009">
    <property type="protein sequence ID" value="MCT7941933.1"/>
    <property type="molecule type" value="Genomic_DNA"/>
</dbReference>
<keyword evidence="6" id="KW-1185">Reference proteome</keyword>
<name>A0A9X2WMG4_9GAMM</name>
<dbReference type="SMART" id="SM00862">
    <property type="entry name" value="Trans_reg_C"/>
    <property type="match status" value="1"/>
</dbReference>
<gene>
    <name evidence="5" type="ORF">NE535_09045</name>
</gene>
<evidence type="ECO:0000256" key="2">
    <source>
        <dbReference type="PROSITE-ProRule" id="PRU01091"/>
    </source>
</evidence>
<keyword evidence="1 2" id="KW-0238">DNA-binding</keyword>
<dbReference type="Gene3D" id="1.10.10.10">
    <property type="entry name" value="Winged helix-like DNA-binding domain superfamily/Winged helix DNA-binding domain"/>
    <property type="match status" value="1"/>
</dbReference>
<protein>
    <submittedName>
        <fullName evidence="5">Helix-turn-helix domain-containing protein</fullName>
    </submittedName>
</protein>
<evidence type="ECO:0000256" key="1">
    <source>
        <dbReference type="ARBA" id="ARBA00023125"/>
    </source>
</evidence>
<reference evidence="5" key="1">
    <citation type="journal article" date="2023" name="Int. J. Syst. Evol. Microbiol.">
        <title>&lt;i&gt;Shewanella septentrionalis&lt;/i&gt; sp. nov. and &lt;i&gt;Shewanella holmiensis&lt;/i&gt; sp. nov., isolated from Baltic Sea water and sediments.</title>
        <authorList>
            <person name="Martin-Rodriguez A.J."/>
            <person name="Thorell K."/>
            <person name="Joffre E."/>
            <person name="Jensie-Markopoulos S."/>
            <person name="Moore E.R.B."/>
            <person name="Sjoling A."/>
        </authorList>
    </citation>
    <scope>NUCLEOTIDE SEQUENCE</scope>
    <source>
        <strain evidence="5">SP1S2-7</strain>
    </source>
</reference>
<dbReference type="GO" id="GO:0003677">
    <property type="term" value="F:DNA binding"/>
    <property type="evidence" value="ECO:0007669"/>
    <property type="project" value="UniProtKB-UniRule"/>
</dbReference>
<dbReference type="SUPFAM" id="SSF46894">
    <property type="entry name" value="C-terminal effector domain of the bipartite response regulators"/>
    <property type="match status" value="1"/>
</dbReference>
<dbReference type="AlphaFoldDB" id="A0A9X2WMG4"/>
<feature type="DNA-binding region" description="OmpR/PhoB-type" evidence="2">
    <location>
        <begin position="1"/>
        <end position="96"/>
    </location>
</feature>
<dbReference type="GO" id="GO:0000160">
    <property type="term" value="P:phosphorelay signal transduction system"/>
    <property type="evidence" value="ECO:0007669"/>
    <property type="project" value="InterPro"/>
</dbReference>
<dbReference type="InterPro" id="IPR036388">
    <property type="entry name" value="WH-like_DNA-bd_sf"/>
</dbReference>
<accession>A0A9X2WMG4</accession>
<evidence type="ECO:0000313" key="5">
    <source>
        <dbReference type="EMBL" id="MCT7941933.1"/>
    </source>
</evidence>
<dbReference type="PROSITE" id="PS51755">
    <property type="entry name" value="OMPR_PHOB"/>
    <property type="match status" value="1"/>
</dbReference>
<organism evidence="5 6">
    <name type="scientific">Shewanella holmiensis</name>
    <dbReference type="NCBI Taxonomy" id="2952222"/>
    <lineage>
        <taxon>Bacteria</taxon>
        <taxon>Pseudomonadati</taxon>
        <taxon>Pseudomonadota</taxon>
        <taxon>Gammaproteobacteria</taxon>
        <taxon>Alteromonadales</taxon>
        <taxon>Shewanellaceae</taxon>
        <taxon>Shewanella</taxon>
    </lineage>
</organism>
<keyword evidence="3" id="KW-0472">Membrane</keyword>
<proteinExistence type="predicted"/>
<feature type="transmembrane region" description="Helical" evidence="3">
    <location>
        <begin position="114"/>
        <end position="138"/>
    </location>
</feature>
<dbReference type="Proteomes" id="UP001155546">
    <property type="component" value="Unassembled WGS sequence"/>
</dbReference>
<keyword evidence="3" id="KW-1133">Transmembrane helix</keyword>
<dbReference type="CDD" id="cd00383">
    <property type="entry name" value="trans_reg_C"/>
    <property type="match status" value="1"/>
</dbReference>